<dbReference type="AlphaFoldDB" id="A0AAU9JLU7"/>
<dbReference type="Proteomes" id="UP001162131">
    <property type="component" value="Unassembled WGS sequence"/>
</dbReference>
<keyword evidence="2" id="KW-1185">Reference proteome</keyword>
<gene>
    <name evidence="1" type="ORF">BSTOLATCC_MIC46860</name>
</gene>
<protein>
    <recommendedName>
        <fullName evidence="3">Maturase K</fullName>
    </recommendedName>
</protein>
<accession>A0AAU9JLU7</accession>
<sequence>MSKRKIKRSLSFLELLAQPTVKISQLILYFKTCEIHVLRSSRGRDKILGIVQYLSYLYKNSLIDYLQKIASENDQLCLI</sequence>
<evidence type="ECO:0008006" key="3">
    <source>
        <dbReference type="Google" id="ProtNLM"/>
    </source>
</evidence>
<evidence type="ECO:0000313" key="1">
    <source>
        <dbReference type="EMBL" id="CAG9328876.1"/>
    </source>
</evidence>
<comment type="caution">
    <text evidence="1">The sequence shown here is derived from an EMBL/GenBank/DDBJ whole genome shotgun (WGS) entry which is preliminary data.</text>
</comment>
<name>A0AAU9JLU7_9CILI</name>
<reference evidence="1" key="1">
    <citation type="submission" date="2021-09" db="EMBL/GenBank/DDBJ databases">
        <authorList>
            <consortium name="AG Swart"/>
            <person name="Singh M."/>
            <person name="Singh A."/>
            <person name="Seah K."/>
            <person name="Emmerich C."/>
        </authorList>
    </citation>
    <scope>NUCLEOTIDE SEQUENCE</scope>
    <source>
        <strain evidence="1">ATCC30299</strain>
    </source>
</reference>
<evidence type="ECO:0000313" key="2">
    <source>
        <dbReference type="Proteomes" id="UP001162131"/>
    </source>
</evidence>
<organism evidence="1 2">
    <name type="scientific">Blepharisma stoltei</name>
    <dbReference type="NCBI Taxonomy" id="1481888"/>
    <lineage>
        <taxon>Eukaryota</taxon>
        <taxon>Sar</taxon>
        <taxon>Alveolata</taxon>
        <taxon>Ciliophora</taxon>
        <taxon>Postciliodesmatophora</taxon>
        <taxon>Heterotrichea</taxon>
        <taxon>Heterotrichida</taxon>
        <taxon>Blepharismidae</taxon>
        <taxon>Blepharisma</taxon>
    </lineage>
</organism>
<proteinExistence type="predicted"/>
<dbReference type="EMBL" id="CAJZBQ010000046">
    <property type="protein sequence ID" value="CAG9328876.1"/>
    <property type="molecule type" value="Genomic_DNA"/>
</dbReference>